<name>A0A9W5TDZ1_BABOV</name>
<dbReference type="EMBL" id="BLIY01000008">
    <property type="protein sequence ID" value="GFE54054.1"/>
    <property type="molecule type" value="Genomic_DNA"/>
</dbReference>
<comment type="caution">
    <text evidence="2">The sequence shown here is derived from an EMBL/GenBank/DDBJ whole genome shotgun (WGS) entry which is preliminary data.</text>
</comment>
<sequence length="441" mass="47965">MKASAGRGAKDGDSAHPSKRQKASNARGQKAVKQSSETKDNDVTAALNTTNPDSCSTTPSVKSLSSTTSSSATTHTSKDSASTDNPNTNQGGSSSPNTSCTANSSTTTISSLRERVRNNLRARFQLASQFMPTASAVEETHPSVSEAADTIVALCRALHQPFSVLLTALVYLQMYKNASDRWKSITSSICTGAKMSKPPISAATSDFSHRYGVHIERHENFLVAASCVLLAWKYREDDIRSSKSTGKIFEFTSVLYKLYVAQNVTDVNVPSVSAWMLQDEGKEITKLKTQLLAHEAHLLHALDYHVGPIPLPHKLIPTYVRKFIIATATDLSECNEVAKHLDHLVGLLILDCYKTRICIDYNPGEILVSCIFKGACLLSVSGLYPDIFGSVSEDHFSTAVEIESRLNNFLSTLGRAEISTNRISRCLADMRTLTGTAYDES</sequence>
<feature type="region of interest" description="Disordered" evidence="1">
    <location>
        <begin position="1"/>
        <end position="111"/>
    </location>
</feature>
<dbReference type="Proteomes" id="UP001057455">
    <property type="component" value="Unassembled WGS sequence"/>
</dbReference>
<dbReference type="AlphaFoldDB" id="A0A9W5TDZ1"/>
<evidence type="ECO:0000313" key="2">
    <source>
        <dbReference type="EMBL" id="GFE54054.1"/>
    </source>
</evidence>
<evidence type="ECO:0008006" key="4">
    <source>
        <dbReference type="Google" id="ProtNLM"/>
    </source>
</evidence>
<feature type="compositionally biased region" description="Low complexity" evidence="1">
    <location>
        <begin position="54"/>
        <end position="83"/>
    </location>
</feature>
<evidence type="ECO:0000313" key="3">
    <source>
        <dbReference type="Proteomes" id="UP001057455"/>
    </source>
</evidence>
<proteinExistence type="predicted"/>
<feature type="compositionally biased region" description="Low complexity" evidence="1">
    <location>
        <begin position="93"/>
        <end position="111"/>
    </location>
</feature>
<organism evidence="2 3">
    <name type="scientific">Babesia ovis</name>
    <dbReference type="NCBI Taxonomy" id="5869"/>
    <lineage>
        <taxon>Eukaryota</taxon>
        <taxon>Sar</taxon>
        <taxon>Alveolata</taxon>
        <taxon>Apicomplexa</taxon>
        <taxon>Aconoidasida</taxon>
        <taxon>Piroplasmida</taxon>
        <taxon>Babesiidae</taxon>
        <taxon>Babesia</taxon>
    </lineage>
</organism>
<accession>A0A9W5TDZ1</accession>
<protein>
    <recommendedName>
        <fullName evidence="4">Cyclin N-terminal domain-containing protein</fullName>
    </recommendedName>
</protein>
<dbReference type="OrthoDB" id="361691at2759"/>
<dbReference type="InterPro" id="IPR036915">
    <property type="entry name" value="Cyclin-like_sf"/>
</dbReference>
<reference evidence="2" key="1">
    <citation type="submission" date="2019-12" db="EMBL/GenBank/DDBJ databases">
        <title>Genome sequence of Babesia ovis.</title>
        <authorList>
            <person name="Yamagishi J."/>
            <person name="Sevinc F."/>
            <person name="Xuan X."/>
        </authorList>
    </citation>
    <scope>NUCLEOTIDE SEQUENCE</scope>
    <source>
        <strain evidence="2">Selcuk</strain>
    </source>
</reference>
<evidence type="ECO:0000256" key="1">
    <source>
        <dbReference type="SAM" id="MobiDB-lite"/>
    </source>
</evidence>
<gene>
    <name evidence="2" type="ORF">BaOVIS_014580</name>
</gene>
<feature type="compositionally biased region" description="Polar residues" evidence="1">
    <location>
        <begin position="23"/>
        <end position="35"/>
    </location>
</feature>
<dbReference type="SUPFAM" id="SSF47954">
    <property type="entry name" value="Cyclin-like"/>
    <property type="match status" value="1"/>
</dbReference>
<dbReference type="Gene3D" id="1.10.472.10">
    <property type="entry name" value="Cyclin-like"/>
    <property type="match status" value="1"/>
</dbReference>
<keyword evidence="3" id="KW-1185">Reference proteome</keyword>